<sequence>MSTVTPRPTDAGHPGGRPPSLHSIIPPDPPPAYDPASAIAYTTALSLAASGPSQPRARSRHAAILLSRSDKLRIIGFPFCFVALVDAAVMQEWKAGIQEQKAPDRQSWEWKLNGKPWTGKGSDTISSRRLIAHVFFILQVNGWHLTSGADLSSTSTDKGAIMLRSGPPSYRQIFSIVFNEDDKIRLIDAPTEAIREALESAIKDTRPFGIQDSGETERGVYQLRLRGNPWSGVSPVPPSHKRNLTFSILSAMEDEGCDTWVFAYSNT</sequence>
<comment type="caution">
    <text evidence="2">The sequence shown here is derived from an EMBL/GenBank/DDBJ whole genome shotgun (WGS) entry which is preliminary data.</text>
</comment>
<dbReference type="GeneID" id="77730080"/>
<dbReference type="EMBL" id="JAKWFO010000001">
    <property type="protein sequence ID" value="KAI9639660.1"/>
    <property type="molecule type" value="Genomic_DNA"/>
</dbReference>
<keyword evidence="3" id="KW-1185">Reference proteome</keyword>
<protein>
    <submittedName>
        <fullName evidence="2">Uncharacterized protein</fullName>
    </submittedName>
</protein>
<name>A0AA38LXH7_9TREE</name>
<reference evidence="2" key="1">
    <citation type="journal article" date="2022" name="G3 (Bethesda)">
        <title>High quality genome of the basidiomycete yeast Dioszegia hungarica PDD-24b-2 isolated from cloud water.</title>
        <authorList>
            <person name="Jarrige D."/>
            <person name="Haridas S."/>
            <person name="Bleykasten-Grosshans C."/>
            <person name="Joly M."/>
            <person name="Nadalig T."/>
            <person name="Sancelme M."/>
            <person name="Vuilleumier S."/>
            <person name="Grigoriev I.V."/>
            <person name="Amato P."/>
            <person name="Bringel F."/>
        </authorList>
    </citation>
    <scope>NUCLEOTIDE SEQUENCE</scope>
    <source>
        <strain evidence="2">PDD-24b-2</strain>
    </source>
</reference>
<gene>
    <name evidence="2" type="ORF">MKK02DRAFT_39982</name>
</gene>
<dbReference type="PANTHER" id="PTHR38696">
    <property type="entry name" value="MEDIATOR OF RNA POLYMERASE II TRANSCRIPTION SUBUNIT 13"/>
    <property type="match status" value="1"/>
</dbReference>
<organism evidence="2 3">
    <name type="scientific">Dioszegia hungarica</name>
    <dbReference type="NCBI Taxonomy" id="4972"/>
    <lineage>
        <taxon>Eukaryota</taxon>
        <taxon>Fungi</taxon>
        <taxon>Dikarya</taxon>
        <taxon>Basidiomycota</taxon>
        <taxon>Agaricomycotina</taxon>
        <taxon>Tremellomycetes</taxon>
        <taxon>Tremellales</taxon>
        <taxon>Bulleribasidiaceae</taxon>
        <taxon>Dioszegia</taxon>
    </lineage>
</organism>
<dbReference type="Proteomes" id="UP001164286">
    <property type="component" value="Unassembled WGS sequence"/>
</dbReference>
<dbReference type="PANTHER" id="PTHR38696:SF1">
    <property type="entry name" value="MEDIATOR OF RNA POLYMERASE II TRANSCRIPTION SUBUNIT 13"/>
    <property type="match status" value="1"/>
</dbReference>
<feature type="region of interest" description="Disordered" evidence="1">
    <location>
        <begin position="1"/>
        <end position="29"/>
    </location>
</feature>
<dbReference type="AlphaFoldDB" id="A0AA38LXH7"/>
<evidence type="ECO:0000313" key="3">
    <source>
        <dbReference type="Proteomes" id="UP001164286"/>
    </source>
</evidence>
<evidence type="ECO:0000256" key="1">
    <source>
        <dbReference type="SAM" id="MobiDB-lite"/>
    </source>
</evidence>
<proteinExistence type="predicted"/>
<accession>A0AA38LXH7</accession>
<dbReference type="RefSeq" id="XP_052949437.1">
    <property type="nucleotide sequence ID" value="XM_053090875.1"/>
</dbReference>
<evidence type="ECO:0000313" key="2">
    <source>
        <dbReference type="EMBL" id="KAI9639660.1"/>
    </source>
</evidence>